<protein>
    <submittedName>
        <fullName evidence="2">Uncharacterized protein</fullName>
    </submittedName>
</protein>
<feature type="region of interest" description="Disordered" evidence="1">
    <location>
        <begin position="86"/>
        <end position="107"/>
    </location>
</feature>
<reference evidence="2" key="2">
    <citation type="submission" date="2020-07" db="EMBL/GenBank/DDBJ databases">
        <authorList>
            <person name="Vera ALvarez R."/>
            <person name="Arias-Moreno D.M."/>
            <person name="Jimenez-Jacinto V."/>
            <person name="Jimenez-Bremont J.F."/>
            <person name="Swaminathan K."/>
            <person name="Moose S.P."/>
            <person name="Guerrero-Gonzalez M.L."/>
            <person name="Marino-Ramirez L."/>
            <person name="Landsman D."/>
            <person name="Rodriguez-Kessler M."/>
            <person name="Delgado-Sanchez P."/>
        </authorList>
    </citation>
    <scope>NUCLEOTIDE SEQUENCE</scope>
    <source>
        <tissue evidence="2">Cladode</tissue>
    </source>
</reference>
<feature type="compositionally biased region" description="Basic and acidic residues" evidence="1">
    <location>
        <begin position="96"/>
        <end position="107"/>
    </location>
</feature>
<evidence type="ECO:0000256" key="1">
    <source>
        <dbReference type="SAM" id="MobiDB-lite"/>
    </source>
</evidence>
<organism evidence="2">
    <name type="scientific">Opuntia streptacantha</name>
    <name type="common">Prickly pear cactus</name>
    <name type="synonym">Opuntia cardona</name>
    <dbReference type="NCBI Taxonomy" id="393608"/>
    <lineage>
        <taxon>Eukaryota</taxon>
        <taxon>Viridiplantae</taxon>
        <taxon>Streptophyta</taxon>
        <taxon>Embryophyta</taxon>
        <taxon>Tracheophyta</taxon>
        <taxon>Spermatophyta</taxon>
        <taxon>Magnoliopsida</taxon>
        <taxon>eudicotyledons</taxon>
        <taxon>Gunneridae</taxon>
        <taxon>Pentapetalae</taxon>
        <taxon>Caryophyllales</taxon>
        <taxon>Cactineae</taxon>
        <taxon>Cactaceae</taxon>
        <taxon>Opuntioideae</taxon>
        <taxon>Opuntia</taxon>
    </lineage>
</organism>
<sequence>MVEELPGSILFSESLYLSQKPQKRSLEAVNHSGFPIIDKLAPHFSLVTHGHEIGHLFSSVSWCNTNLIIVIFSGILRSFILVNPNLRISQHPPPPKSKDQNKKNRKK</sequence>
<name>A0A7C9CYP8_OPUST</name>
<dbReference type="AlphaFoldDB" id="A0A7C9CYP8"/>
<proteinExistence type="predicted"/>
<dbReference type="EMBL" id="GISG01070772">
    <property type="protein sequence ID" value="MBA4629760.1"/>
    <property type="molecule type" value="Transcribed_RNA"/>
</dbReference>
<reference evidence="2" key="1">
    <citation type="journal article" date="2013" name="J. Plant Res.">
        <title>Effect of fungi and light on seed germination of three Opuntia species from semiarid lands of central Mexico.</title>
        <authorList>
            <person name="Delgado-Sanchez P."/>
            <person name="Jimenez-Bremont J.F."/>
            <person name="Guerrero-Gonzalez Mde L."/>
            <person name="Flores J."/>
        </authorList>
    </citation>
    <scope>NUCLEOTIDE SEQUENCE</scope>
    <source>
        <tissue evidence="2">Cladode</tissue>
    </source>
</reference>
<evidence type="ECO:0000313" key="2">
    <source>
        <dbReference type="EMBL" id="MBA4629760.1"/>
    </source>
</evidence>
<accession>A0A7C9CYP8</accession>
<dbReference type="EMBL" id="GISG01070775">
    <property type="protein sequence ID" value="MBA4629761.1"/>
    <property type="molecule type" value="Transcribed_RNA"/>
</dbReference>